<feature type="compositionally biased region" description="Basic residues" evidence="3">
    <location>
        <begin position="248"/>
        <end position="258"/>
    </location>
</feature>
<feature type="compositionally biased region" description="Basic residues" evidence="3">
    <location>
        <begin position="159"/>
        <end position="170"/>
    </location>
</feature>
<accession>A0A0P1AU32</accession>
<feature type="compositionally biased region" description="Basic and acidic residues" evidence="3">
    <location>
        <begin position="408"/>
        <end position="423"/>
    </location>
</feature>
<feature type="compositionally biased region" description="Basic and acidic residues" evidence="3">
    <location>
        <begin position="365"/>
        <end position="381"/>
    </location>
</feature>
<reference evidence="6" key="1">
    <citation type="submission" date="2014-09" db="EMBL/GenBank/DDBJ databases">
        <authorList>
            <person name="Sharma Rahul"/>
            <person name="Thines Marco"/>
        </authorList>
    </citation>
    <scope>NUCLEOTIDE SEQUENCE [LARGE SCALE GENOMIC DNA]</scope>
</reference>
<keyword evidence="6" id="KW-1185">Reference proteome</keyword>
<dbReference type="EMBL" id="CCYD01001336">
    <property type="protein sequence ID" value="CEG44770.1"/>
    <property type="molecule type" value="Genomic_DNA"/>
</dbReference>
<dbReference type="Gene3D" id="2.30.30.40">
    <property type="entry name" value="SH3 Domains"/>
    <property type="match status" value="1"/>
</dbReference>
<protein>
    <submittedName>
        <fullName evidence="5">Variant SH3 domain</fullName>
    </submittedName>
</protein>
<dbReference type="Pfam" id="PF07653">
    <property type="entry name" value="SH3_2"/>
    <property type="match status" value="1"/>
</dbReference>
<feature type="region of interest" description="Disordered" evidence="3">
    <location>
        <begin position="363"/>
        <end position="446"/>
    </location>
</feature>
<dbReference type="SUPFAM" id="SSF50044">
    <property type="entry name" value="SH3-domain"/>
    <property type="match status" value="1"/>
</dbReference>
<feature type="compositionally biased region" description="Basic residues" evidence="3">
    <location>
        <begin position="301"/>
        <end position="310"/>
    </location>
</feature>
<keyword evidence="1 2" id="KW-0728">SH3 domain</keyword>
<dbReference type="OMA" id="ECERYYF"/>
<evidence type="ECO:0000313" key="5">
    <source>
        <dbReference type="EMBL" id="CEG44770.1"/>
    </source>
</evidence>
<dbReference type="PROSITE" id="PS50002">
    <property type="entry name" value="SH3"/>
    <property type="match status" value="1"/>
</dbReference>
<dbReference type="InterPro" id="IPR001452">
    <property type="entry name" value="SH3_domain"/>
</dbReference>
<dbReference type="SMART" id="SM00326">
    <property type="entry name" value="SH3"/>
    <property type="match status" value="1"/>
</dbReference>
<evidence type="ECO:0000256" key="2">
    <source>
        <dbReference type="PROSITE-ProRule" id="PRU00192"/>
    </source>
</evidence>
<feature type="compositionally biased region" description="Basic residues" evidence="3">
    <location>
        <begin position="274"/>
        <end position="284"/>
    </location>
</feature>
<dbReference type="OrthoDB" id="10255964at2759"/>
<dbReference type="AlphaFoldDB" id="A0A0P1AU32"/>
<feature type="compositionally biased region" description="Basic and acidic residues" evidence="3">
    <location>
        <begin position="212"/>
        <end position="229"/>
    </location>
</feature>
<name>A0A0P1AU32_PLAHL</name>
<feature type="region of interest" description="Disordered" evidence="3">
    <location>
        <begin position="143"/>
        <end position="342"/>
    </location>
</feature>
<dbReference type="RefSeq" id="XP_024581139.1">
    <property type="nucleotide sequence ID" value="XM_024730908.1"/>
</dbReference>
<evidence type="ECO:0000256" key="3">
    <source>
        <dbReference type="SAM" id="MobiDB-lite"/>
    </source>
</evidence>
<evidence type="ECO:0000256" key="1">
    <source>
        <dbReference type="ARBA" id="ARBA00022443"/>
    </source>
</evidence>
<evidence type="ECO:0000313" key="6">
    <source>
        <dbReference type="Proteomes" id="UP000054928"/>
    </source>
</evidence>
<sequence length="523" mass="58560">MLPALTTKPKQAVRQLHGLSNDSIDSYVNMPLSGGSSTESRMGVTYVDNTESGRGTVRASALASDRLSMNLKSANGEDTITMARVLRDRKAFGDEELSLRTGEIVKVLSTKRTGYLKCEAEGNSGYIPSSYLEFLEVDNGLSGSSGTNEEAQRAVEAQRKRHQHKEKRRKEKQEAKDAEIALATARSTNKEASNDDNEFYETPRKRNKKERKTREYEASDNSHRDKAEMGHLSTRSRGAPTDTERIHGRSKHSKKKRHHDIDSSESSDYDGKRCGRHGRCRCHHRFEASDSESESTSDHKRSSRRSKTRRDKGDAVVEPVEEALSSRKAEKKKLAAALQQAEKGVGQLEIEAKDKAKETVLTSKNEVDRDKGKEMKLEQSEKSAATATASHHKNDEGSRISGSISSSKQDKSGFGRQIGEKMRSLLGGGNKKSHNSSKSSGILNACPGTVQGEEGWYEHGENERYYFVLIDRKWSLLYGPMTEDEFEDYSNRVTTQKRSIELPPTFLHKSGYFLNCELRVQKN</sequence>
<evidence type="ECO:0000259" key="4">
    <source>
        <dbReference type="PROSITE" id="PS50002"/>
    </source>
</evidence>
<dbReference type="GeneID" id="36396163"/>
<dbReference type="CDD" id="cd00174">
    <property type="entry name" value="SH3"/>
    <property type="match status" value="1"/>
</dbReference>
<proteinExistence type="predicted"/>
<organism evidence="5 6">
    <name type="scientific">Plasmopara halstedii</name>
    <name type="common">Downy mildew of sunflower</name>
    <dbReference type="NCBI Taxonomy" id="4781"/>
    <lineage>
        <taxon>Eukaryota</taxon>
        <taxon>Sar</taxon>
        <taxon>Stramenopiles</taxon>
        <taxon>Oomycota</taxon>
        <taxon>Peronosporomycetes</taxon>
        <taxon>Peronosporales</taxon>
        <taxon>Peronosporaceae</taxon>
        <taxon>Plasmopara</taxon>
    </lineage>
</organism>
<dbReference type="InterPro" id="IPR036028">
    <property type="entry name" value="SH3-like_dom_sf"/>
</dbReference>
<dbReference type="Proteomes" id="UP000054928">
    <property type="component" value="Unassembled WGS sequence"/>
</dbReference>
<feature type="domain" description="SH3" evidence="4">
    <location>
        <begin position="78"/>
        <end position="137"/>
    </location>
</feature>